<dbReference type="InterPro" id="IPR036188">
    <property type="entry name" value="FAD/NAD-bd_sf"/>
</dbReference>
<evidence type="ECO:0000313" key="2">
    <source>
        <dbReference type="Proteomes" id="UP001189429"/>
    </source>
</evidence>
<comment type="caution">
    <text evidence="1">The sequence shown here is derived from an EMBL/GenBank/DDBJ whole genome shotgun (WGS) entry which is preliminary data.</text>
</comment>
<keyword evidence="2" id="KW-1185">Reference proteome</keyword>
<sequence length="181" mass="19813">MERLAGRMGGTTKWPYNDSPCLDADFFKVVADKLIMQSGIRPLLHTVAVEAIVEGGVIRGVITESKSGRQAILAKCVVDCTGDADIAHLAGAQYTVCPKEDSLGVTAVFNASGVDKQRFLEYTEANPRTYRDWSRTWAQEGDGSGKEDSLRSPYLDTEFEEARKSGAIWGWTTGGSRFEIL</sequence>
<dbReference type="EMBL" id="CAUYUJ010005399">
    <property type="protein sequence ID" value="CAK0813505.1"/>
    <property type="molecule type" value="Genomic_DNA"/>
</dbReference>
<name>A0ABN9R716_9DINO</name>
<dbReference type="SUPFAM" id="SSF51905">
    <property type="entry name" value="FAD/NAD(P)-binding domain"/>
    <property type="match status" value="1"/>
</dbReference>
<proteinExistence type="predicted"/>
<dbReference type="Pfam" id="PF12831">
    <property type="entry name" value="FAD_oxidored"/>
    <property type="match status" value="1"/>
</dbReference>
<reference evidence="1" key="1">
    <citation type="submission" date="2023-10" db="EMBL/GenBank/DDBJ databases">
        <authorList>
            <person name="Chen Y."/>
            <person name="Shah S."/>
            <person name="Dougan E. K."/>
            <person name="Thang M."/>
            <person name="Chan C."/>
        </authorList>
    </citation>
    <scope>NUCLEOTIDE SEQUENCE [LARGE SCALE GENOMIC DNA]</scope>
</reference>
<gene>
    <name evidence="1" type="ORF">PCOR1329_LOCUS17403</name>
</gene>
<evidence type="ECO:0000313" key="1">
    <source>
        <dbReference type="EMBL" id="CAK0813505.1"/>
    </source>
</evidence>
<accession>A0ABN9R716</accession>
<protein>
    <submittedName>
        <fullName evidence="1">Uncharacterized protein</fullName>
    </submittedName>
</protein>
<dbReference type="Proteomes" id="UP001189429">
    <property type="component" value="Unassembled WGS sequence"/>
</dbReference>
<organism evidence="1 2">
    <name type="scientific">Prorocentrum cordatum</name>
    <dbReference type="NCBI Taxonomy" id="2364126"/>
    <lineage>
        <taxon>Eukaryota</taxon>
        <taxon>Sar</taxon>
        <taxon>Alveolata</taxon>
        <taxon>Dinophyceae</taxon>
        <taxon>Prorocentrales</taxon>
        <taxon>Prorocentraceae</taxon>
        <taxon>Prorocentrum</taxon>
    </lineage>
</organism>